<accession>A0A9D2P0S7</accession>
<dbReference type="AlphaFoldDB" id="A0A9D2P0S7"/>
<dbReference type="EMBL" id="DWWJ01000200">
    <property type="protein sequence ID" value="HJC41995.1"/>
    <property type="molecule type" value="Genomic_DNA"/>
</dbReference>
<sequence length="72" mass="8005">MEQEMVKFALSVDETSAPVMFGIVCTSGHRAERLSADSDRVDRLVRACNEGALSVEHFWDVVSDFLRDPDGC</sequence>
<dbReference type="Proteomes" id="UP000823882">
    <property type="component" value="Unassembled WGS sequence"/>
</dbReference>
<comment type="caution">
    <text evidence="1">The sequence shown here is derived from an EMBL/GenBank/DDBJ whole genome shotgun (WGS) entry which is preliminary data.</text>
</comment>
<reference evidence="1" key="2">
    <citation type="submission" date="2021-04" db="EMBL/GenBank/DDBJ databases">
        <authorList>
            <person name="Gilroy R."/>
        </authorList>
    </citation>
    <scope>NUCLEOTIDE SEQUENCE</scope>
    <source>
        <strain evidence="1">CHK186-1790</strain>
    </source>
</reference>
<gene>
    <name evidence="1" type="ORF">H9701_10670</name>
</gene>
<organism evidence="1 2">
    <name type="scientific">Candidatus Intestinimonas pullistercoris</name>
    <dbReference type="NCBI Taxonomy" id="2838623"/>
    <lineage>
        <taxon>Bacteria</taxon>
        <taxon>Bacillati</taxon>
        <taxon>Bacillota</taxon>
        <taxon>Clostridia</taxon>
        <taxon>Eubacteriales</taxon>
        <taxon>Intestinimonas</taxon>
    </lineage>
</organism>
<evidence type="ECO:0000313" key="2">
    <source>
        <dbReference type="Proteomes" id="UP000823882"/>
    </source>
</evidence>
<reference evidence="1" key="1">
    <citation type="journal article" date="2021" name="PeerJ">
        <title>Extensive microbial diversity within the chicken gut microbiome revealed by metagenomics and culture.</title>
        <authorList>
            <person name="Gilroy R."/>
            <person name="Ravi A."/>
            <person name="Getino M."/>
            <person name="Pursley I."/>
            <person name="Horton D.L."/>
            <person name="Alikhan N.F."/>
            <person name="Baker D."/>
            <person name="Gharbi K."/>
            <person name="Hall N."/>
            <person name="Watson M."/>
            <person name="Adriaenssens E.M."/>
            <person name="Foster-Nyarko E."/>
            <person name="Jarju S."/>
            <person name="Secka A."/>
            <person name="Antonio M."/>
            <person name="Oren A."/>
            <person name="Chaudhuri R.R."/>
            <person name="La Ragione R."/>
            <person name="Hildebrand F."/>
            <person name="Pallen M.J."/>
        </authorList>
    </citation>
    <scope>NUCLEOTIDE SEQUENCE</scope>
    <source>
        <strain evidence="1">CHK186-1790</strain>
    </source>
</reference>
<name>A0A9D2P0S7_9FIRM</name>
<protein>
    <submittedName>
        <fullName evidence="1">Uncharacterized protein</fullName>
    </submittedName>
</protein>
<evidence type="ECO:0000313" key="1">
    <source>
        <dbReference type="EMBL" id="HJC41995.1"/>
    </source>
</evidence>
<proteinExistence type="predicted"/>